<name>A0ABQ4N871_9BACL</name>
<dbReference type="NCBIfam" id="TIGR01003">
    <property type="entry name" value="PTS_HPr_family"/>
    <property type="match status" value="1"/>
</dbReference>
<organism evidence="5 6">
    <name type="scientific">Paenibacillus cisolokensis</name>
    <dbReference type="NCBI Taxonomy" id="1658519"/>
    <lineage>
        <taxon>Bacteria</taxon>
        <taxon>Bacillati</taxon>
        <taxon>Bacillota</taxon>
        <taxon>Bacilli</taxon>
        <taxon>Bacillales</taxon>
        <taxon>Paenibacillaceae</taxon>
        <taxon>Paenibacillus</taxon>
    </lineage>
</organism>
<evidence type="ECO:0000256" key="3">
    <source>
        <dbReference type="ARBA" id="ARBA00022683"/>
    </source>
</evidence>
<keyword evidence="2" id="KW-0963">Cytoplasm</keyword>
<comment type="caution">
    <text evidence="5">The sequence shown here is derived from an EMBL/GenBank/DDBJ whole genome shotgun (WGS) entry which is preliminary data.</text>
</comment>
<protein>
    <submittedName>
        <fullName evidence="5">Phosphocarrier protein HPr</fullName>
    </submittedName>
</protein>
<proteinExistence type="predicted"/>
<evidence type="ECO:0000313" key="6">
    <source>
        <dbReference type="Proteomes" id="UP000680304"/>
    </source>
</evidence>
<sequence>MMTTRELIIQNEQGFHVRPAQLFVDKASEFESAVKVRNASGEEADAKSMLELMTLGLAKGASITIEAEGPDEKQAVEALAELIESKFGEA</sequence>
<evidence type="ECO:0000313" key="5">
    <source>
        <dbReference type="EMBL" id="GIQ64408.1"/>
    </source>
</evidence>
<dbReference type="InterPro" id="IPR050399">
    <property type="entry name" value="HPr"/>
</dbReference>
<dbReference type="Pfam" id="PF00381">
    <property type="entry name" value="PTS-HPr"/>
    <property type="match status" value="1"/>
</dbReference>
<dbReference type="CDD" id="cd00367">
    <property type="entry name" value="PTS-HPr_like"/>
    <property type="match status" value="1"/>
</dbReference>
<dbReference type="EMBL" id="BOVJ01000094">
    <property type="protein sequence ID" value="GIQ64408.1"/>
    <property type="molecule type" value="Genomic_DNA"/>
</dbReference>
<comment type="subcellular location">
    <subcellularLocation>
        <location evidence="1">Cytoplasm</location>
    </subcellularLocation>
</comment>
<dbReference type="Proteomes" id="UP000680304">
    <property type="component" value="Unassembled WGS sequence"/>
</dbReference>
<dbReference type="InterPro" id="IPR035895">
    <property type="entry name" value="HPr-like_sf"/>
</dbReference>
<dbReference type="PROSITE" id="PS51350">
    <property type="entry name" value="PTS_HPR_DOM"/>
    <property type="match status" value="1"/>
</dbReference>
<dbReference type="PRINTS" id="PR00107">
    <property type="entry name" value="PHOSPHOCPHPR"/>
</dbReference>
<dbReference type="PANTHER" id="PTHR33705:SF2">
    <property type="entry name" value="PHOSPHOCARRIER PROTEIN NPR"/>
    <property type="match status" value="1"/>
</dbReference>
<evidence type="ECO:0000259" key="4">
    <source>
        <dbReference type="PROSITE" id="PS51350"/>
    </source>
</evidence>
<evidence type="ECO:0000256" key="1">
    <source>
        <dbReference type="ARBA" id="ARBA00004496"/>
    </source>
</evidence>
<gene>
    <name evidence="5" type="primary">ptsH</name>
    <name evidence="5" type="ORF">PACILC2_29760</name>
</gene>
<keyword evidence="3" id="KW-0598">Phosphotransferase system</keyword>
<evidence type="ECO:0000256" key="2">
    <source>
        <dbReference type="ARBA" id="ARBA00022490"/>
    </source>
</evidence>
<accession>A0ABQ4N871</accession>
<feature type="domain" description="HPr" evidence="4">
    <location>
        <begin position="2"/>
        <end position="90"/>
    </location>
</feature>
<reference evidence="5 6" key="1">
    <citation type="submission" date="2021-04" db="EMBL/GenBank/DDBJ databases">
        <title>Draft genome sequence of Paenibacillus cisolokensis, LC2-13A.</title>
        <authorList>
            <person name="Uke A."/>
            <person name="Chhe C."/>
            <person name="Baramee S."/>
            <person name="Kosugi A."/>
        </authorList>
    </citation>
    <scope>NUCLEOTIDE SEQUENCE [LARGE SCALE GENOMIC DNA]</scope>
    <source>
        <strain evidence="5 6">LC2-13A</strain>
    </source>
</reference>
<dbReference type="PANTHER" id="PTHR33705">
    <property type="entry name" value="PHOSPHOCARRIER PROTEIN HPR"/>
    <property type="match status" value="1"/>
</dbReference>
<dbReference type="SUPFAM" id="SSF55594">
    <property type="entry name" value="HPr-like"/>
    <property type="match status" value="1"/>
</dbReference>
<keyword evidence="6" id="KW-1185">Reference proteome</keyword>
<dbReference type="InterPro" id="IPR000032">
    <property type="entry name" value="HPr-like"/>
</dbReference>
<dbReference type="Gene3D" id="3.30.1340.10">
    <property type="entry name" value="HPr-like"/>
    <property type="match status" value="1"/>
</dbReference>